<gene>
    <name evidence="1" type="ORF">PR017_20385</name>
</gene>
<keyword evidence="2" id="KW-1185">Reference proteome</keyword>
<evidence type="ECO:0008006" key="3">
    <source>
        <dbReference type="Google" id="ProtNLM"/>
    </source>
</evidence>
<keyword evidence="1" id="KW-0614">Plasmid</keyword>
<dbReference type="AlphaFoldDB" id="A0AAF1KJQ3"/>
<evidence type="ECO:0000313" key="2">
    <source>
        <dbReference type="Proteomes" id="UP000249499"/>
    </source>
</evidence>
<dbReference type="KEGG" id="rtu:PR017_20385"/>
<organism evidence="1 2">
    <name type="scientific">Rhizobium tumorigenes</name>
    <dbReference type="NCBI Taxonomy" id="2041385"/>
    <lineage>
        <taxon>Bacteria</taxon>
        <taxon>Pseudomonadati</taxon>
        <taxon>Pseudomonadota</taxon>
        <taxon>Alphaproteobacteria</taxon>
        <taxon>Hyphomicrobiales</taxon>
        <taxon>Rhizobiaceae</taxon>
        <taxon>Rhizobium/Agrobacterium group</taxon>
        <taxon>Rhizobium</taxon>
    </lineage>
</organism>
<evidence type="ECO:0000313" key="1">
    <source>
        <dbReference type="EMBL" id="WFR97566.1"/>
    </source>
</evidence>
<dbReference type="Proteomes" id="UP000249499">
    <property type="component" value="Plasmid pRt1078"/>
</dbReference>
<dbReference type="RefSeq" id="WP_111221351.1">
    <property type="nucleotide sequence ID" value="NZ_CP117256.1"/>
</dbReference>
<sequence>MGMMSEAISASAAKAKASRQSFYPAATIRCDGPRLFRSQTARDVACLLDVDPAVHSWVCTPEAFDVDGHRHIPDFALVDTHGGRSFLDAPDRGDVKADDVSRAVLAKTGRPYSVMSDAELRSGYRLRNAKDLLRYGNYTVTLGDRIRLLAALEELGSMTVSECLQAFQEIRPMAGLSSLILNGFIEIDLDAGLIGPSTQVRSIGG</sequence>
<reference evidence="2" key="2">
    <citation type="journal article" date="2023" name="MicrobiologyOpen">
        <title>Genomics of the tumorigenes clade of the family Rhizobiaceae and description of Rhizobium rhododendri sp. nov.</title>
        <authorList>
            <person name="Kuzmanovic N."/>
            <person name="diCenzo G.C."/>
            <person name="Bunk B."/>
            <person name="Sproeer C."/>
            <person name="Fruehling A."/>
            <person name="Neumann-Schaal M."/>
            <person name="Overmann J."/>
            <person name="Smalla K."/>
        </authorList>
    </citation>
    <scope>NUCLEOTIDE SEQUENCE [LARGE SCALE GENOMIC DNA]</scope>
    <source>
        <strain evidence="2">1078</strain>
        <plasmid evidence="2">pRt1078</plasmid>
    </source>
</reference>
<protein>
    <recommendedName>
        <fullName evidence="3">TnsA endonuclease N-terminal domain-containing protein</fullName>
    </recommendedName>
</protein>
<geneLocation type="plasmid" evidence="1 2">
    <name>pRt1078</name>
</geneLocation>
<reference evidence="1 2" key="1">
    <citation type="journal article" date="2018" name="Sci. Rep.">
        <title>Rhizobium tumorigenes sp. nov., a novel plant tumorigenic bacterium isolated from cane gall tumors on thornless blackberry.</title>
        <authorList>
            <person name="Kuzmanovi N."/>
            <person name="Smalla K."/>
            <person name="Gronow S."/>
            <person name="PuBawska J."/>
        </authorList>
    </citation>
    <scope>NUCLEOTIDE SEQUENCE [LARGE SCALE GENOMIC DNA]</scope>
    <source>
        <strain evidence="1 2">1078</strain>
    </source>
</reference>
<dbReference type="EMBL" id="CP117256">
    <property type="protein sequence ID" value="WFR97566.1"/>
    <property type="molecule type" value="Genomic_DNA"/>
</dbReference>
<accession>A0AAF1KJQ3</accession>
<proteinExistence type="predicted"/>
<name>A0AAF1KJQ3_9HYPH</name>